<dbReference type="SUPFAM" id="SSF51658">
    <property type="entry name" value="Xylose isomerase-like"/>
    <property type="match status" value="1"/>
</dbReference>
<sequence length="294" mass="33742">MQPMNLLSKAVFRTVSTLTFCMLLLLLSITRPATAQKKLQPSDWKLAVQAWTFHVYTFAEALDKIDSAGVKYVEGFPNQEIGGGVEGKMDYRMDAGKRRRVQQLLRRKGIKMLSYGVVKPKTDSEWVQLFRFARAMDIRNIVSEPEEQQIPLISRLCDEYRINVAIHDHPRPSHYWNPDILLAAIKEASPRIGACADIGHWLRSGLDPVECMRKLEGHIIEFHMKDLNEKGVRKAHDLPWGTGISNLPAVMQEMKKQHFKGVVSIEYEYHWENNLPEVKASAAYFNKQKQALLK</sequence>
<name>A0ABP8FJU2_9BACT</name>
<dbReference type="Proteomes" id="UP001501207">
    <property type="component" value="Unassembled WGS sequence"/>
</dbReference>
<dbReference type="PANTHER" id="PTHR12110">
    <property type="entry name" value="HYDROXYPYRUVATE ISOMERASE"/>
    <property type="match status" value="1"/>
</dbReference>
<accession>A0ABP8FJU2</accession>
<evidence type="ECO:0000259" key="1">
    <source>
        <dbReference type="Pfam" id="PF01261"/>
    </source>
</evidence>
<keyword evidence="3" id="KW-1185">Reference proteome</keyword>
<protein>
    <recommendedName>
        <fullName evidence="1">Xylose isomerase-like TIM barrel domain-containing protein</fullName>
    </recommendedName>
</protein>
<comment type="caution">
    <text evidence="2">The sequence shown here is derived from an EMBL/GenBank/DDBJ whole genome shotgun (WGS) entry which is preliminary data.</text>
</comment>
<gene>
    <name evidence="2" type="ORF">GCM10023143_10740</name>
</gene>
<evidence type="ECO:0000313" key="3">
    <source>
        <dbReference type="Proteomes" id="UP001501207"/>
    </source>
</evidence>
<evidence type="ECO:0000313" key="2">
    <source>
        <dbReference type="EMBL" id="GAA4305460.1"/>
    </source>
</evidence>
<dbReference type="EMBL" id="BAABFN010000002">
    <property type="protein sequence ID" value="GAA4305460.1"/>
    <property type="molecule type" value="Genomic_DNA"/>
</dbReference>
<organism evidence="2 3">
    <name type="scientific">Compostibacter hankyongensis</name>
    <dbReference type="NCBI Taxonomy" id="1007089"/>
    <lineage>
        <taxon>Bacteria</taxon>
        <taxon>Pseudomonadati</taxon>
        <taxon>Bacteroidota</taxon>
        <taxon>Chitinophagia</taxon>
        <taxon>Chitinophagales</taxon>
        <taxon>Chitinophagaceae</taxon>
        <taxon>Compostibacter</taxon>
    </lineage>
</organism>
<dbReference type="Gene3D" id="3.20.20.150">
    <property type="entry name" value="Divalent-metal-dependent TIM barrel enzymes"/>
    <property type="match status" value="1"/>
</dbReference>
<dbReference type="InterPro" id="IPR013022">
    <property type="entry name" value="Xyl_isomerase-like_TIM-brl"/>
</dbReference>
<reference evidence="3" key="1">
    <citation type="journal article" date="2019" name="Int. J. Syst. Evol. Microbiol.">
        <title>The Global Catalogue of Microorganisms (GCM) 10K type strain sequencing project: providing services to taxonomists for standard genome sequencing and annotation.</title>
        <authorList>
            <consortium name="The Broad Institute Genomics Platform"/>
            <consortium name="The Broad Institute Genome Sequencing Center for Infectious Disease"/>
            <person name="Wu L."/>
            <person name="Ma J."/>
        </authorList>
    </citation>
    <scope>NUCLEOTIDE SEQUENCE [LARGE SCALE GENOMIC DNA]</scope>
    <source>
        <strain evidence="3">JCM 17664</strain>
    </source>
</reference>
<dbReference type="InterPro" id="IPR050312">
    <property type="entry name" value="IolE/XylAMocC-like"/>
</dbReference>
<feature type="domain" description="Xylose isomerase-like TIM barrel" evidence="1">
    <location>
        <begin position="64"/>
        <end position="286"/>
    </location>
</feature>
<proteinExistence type="predicted"/>
<dbReference type="Pfam" id="PF01261">
    <property type="entry name" value="AP_endonuc_2"/>
    <property type="match status" value="1"/>
</dbReference>
<dbReference type="PANTHER" id="PTHR12110:SF41">
    <property type="entry name" value="INOSOSE DEHYDRATASE"/>
    <property type="match status" value="1"/>
</dbReference>
<dbReference type="InterPro" id="IPR036237">
    <property type="entry name" value="Xyl_isomerase-like_sf"/>
</dbReference>